<proteinExistence type="predicted"/>
<keyword evidence="2" id="KW-1185">Reference proteome</keyword>
<sequence>MKRRRECADLKSVQKRKLRRKMSFDNCISISFKEYFVINEVHEIIENNCYILEFGERRLEEEK</sequence>
<reference evidence="1" key="1">
    <citation type="submission" date="2022-06" db="EMBL/GenBank/DDBJ databases">
        <title>Akkermansia biwalacus sp. nov., an anaerobic mucin-degrading bacterium isolated from human intestine.</title>
        <authorList>
            <person name="Kobayashi Y."/>
            <person name="Inoue S."/>
            <person name="Kawahara T."/>
            <person name="Kohda N."/>
        </authorList>
    </citation>
    <scope>NUCLEOTIDE SEQUENCE</scope>
    <source>
        <strain evidence="1">WON2089</strain>
    </source>
</reference>
<protein>
    <submittedName>
        <fullName evidence="1">Uncharacterized protein</fullName>
    </submittedName>
</protein>
<gene>
    <name evidence="1" type="ORF">Abiwalacus_21140</name>
</gene>
<accession>A0ABM7ZII3</accession>
<organism evidence="1 2">
    <name type="scientific">Akkermansia biwaensis</name>
    <dbReference type="NCBI Taxonomy" id="2946555"/>
    <lineage>
        <taxon>Bacteria</taxon>
        <taxon>Pseudomonadati</taxon>
        <taxon>Verrucomicrobiota</taxon>
        <taxon>Verrucomicrobiia</taxon>
        <taxon>Verrucomicrobiales</taxon>
        <taxon>Akkermansiaceae</taxon>
        <taxon>Akkermansia</taxon>
    </lineage>
</organism>
<evidence type="ECO:0000313" key="2">
    <source>
        <dbReference type="Proteomes" id="UP001062263"/>
    </source>
</evidence>
<evidence type="ECO:0000313" key="1">
    <source>
        <dbReference type="EMBL" id="BDL44540.1"/>
    </source>
</evidence>
<dbReference type="Proteomes" id="UP001062263">
    <property type="component" value="Chromosome"/>
</dbReference>
<dbReference type="EMBL" id="AP025943">
    <property type="protein sequence ID" value="BDL44540.1"/>
    <property type="molecule type" value="Genomic_DNA"/>
</dbReference>
<name>A0ABM7ZII3_9BACT</name>
<dbReference type="RefSeq" id="WP_215436195.1">
    <property type="nucleotide sequence ID" value="NZ_AP025943.1"/>
</dbReference>